<evidence type="ECO:0000313" key="2">
    <source>
        <dbReference type="EMBL" id="WBP91237.1"/>
    </source>
</evidence>
<dbReference type="EMBL" id="CP115450">
    <property type="protein sequence ID" value="WBP91237.1"/>
    <property type="molecule type" value="Genomic_DNA"/>
</dbReference>
<dbReference type="InterPro" id="IPR009057">
    <property type="entry name" value="Homeodomain-like_sf"/>
</dbReference>
<dbReference type="RefSeq" id="WP_270150473.1">
    <property type="nucleotide sequence ID" value="NZ_CP115450.1"/>
</dbReference>
<dbReference type="Proteomes" id="UP001212821">
    <property type="component" value="Chromosome"/>
</dbReference>
<dbReference type="Pfam" id="PF13384">
    <property type="entry name" value="HTH_23"/>
    <property type="match status" value="1"/>
</dbReference>
<dbReference type="SUPFAM" id="SSF46689">
    <property type="entry name" value="Homeodomain-like"/>
    <property type="match status" value="1"/>
</dbReference>
<feature type="compositionally biased region" description="Low complexity" evidence="1">
    <location>
        <begin position="80"/>
        <end position="89"/>
    </location>
</feature>
<protein>
    <submittedName>
        <fullName evidence="2">Helix-turn-helix domain-containing protein</fullName>
    </submittedName>
</protein>
<evidence type="ECO:0000256" key="1">
    <source>
        <dbReference type="SAM" id="MobiDB-lite"/>
    </source>
</evidence>
<proteinExistence type="predicted"/>
<reference evidence="3" key="1">
    <citation type="submission" date="2022-12" db="EMBL/GenBank/DDBJ databases">
        <authorList>
            <person name="Mo P."/>
        </authorList>
    </citation>
    <scope>NUCLEOTIDE SEQUENCE [LARGE SCALE GENOMIC DNA]</scope>
    <source>
        <strain evidence="3">HUAS 3-15</strain>
    </source>
</reference>
<feature type="compositionally biased region" description="Polar residues" evidence="1">
    <location>
        <begin position="124"/>
        <end position="134"/>
    </location>
</feature>
<organism evidence="2 3">
    <name type="scientific">Kitasatospora cathayae</name>
    <dbReference type="NCBI Taxonomy" id="3004092"/>
    <lineage>
        <taxon>Bacteria</taxon>
        <taxon>Bacillati</taxon>
        <taxon>Actinomycetota</taxon>
        <taxon>Actinomycetes</taxon>
        <taxon>Kitasatosporales</taxon>
        <taxon>Streptomycetaceae</taxon>
        <taxon>Kitasatospora</taxon>
    </lineage>
</organism>
<dbReference type="Gene3D" id="1.10.10.60">
    <property type="entry name" value="Homeodomain-like"/>
    <property type="match status" value="1"/>
</dbReference>
<evidence type="ECO:0000313" key="3">
    <source>
        <dbReference type="Proteomes" id="UP001212821"/>
    </source>
</evidence>
<feature type="region of interest" description="Disordered" evidence="1">
    <location>
        <begin position="76"/>
        <end position="147"/>
    </location>
</feature>
<sequence>MPEPEPQWENPLTAAAGNADVALVDPAGRVAERRRANHALAHRLLAGGMSQRAVAKHLGWSRNTVRRYAEAEKWQDMMKGPAGPAARQARPPREGGLVHQLSDGVVDEQEAVNRSPAGDLTCPTLATPQPTSQRHQSHRHWDQGGRR</sequence>
<name>A0ABY7QF36_9ACTN</name>
<accession>A0ABY7QF36</accession>
<gene>
    <name evidence="2" type="ORF">O1G21_38740</name>
</gene>
<keyword evidence="3" id="KW-1185">Reference proteome</keyword>